<keyword evidence="1" id="KW-0472">Membrane</keyword>
<sequence length="59" mass="5983">MARHSAAVLVVAFSCAMSGLLVGLCLAGTHWMALAFVAGAALAGAGTWIARDLIALLRD</sequence>
<evidence type="ECO:0000313" key="3">
    <source>
        <dbReference type="Proteomes" id="UP000596427"/>
    </source>
</evidence>
<dbReference type="PROSITE" id="PS51257">
    <property type="entry name" value="PROKAR_LIPOPROTEIN"/>
    <property type="match status" value="1"/>
</dbReference>
<evidence type="ECO:0000313" key="2">
    <source>
        <dbReference type="EMBL" id="QRG04712.1"/>
    </source>
</evidence>
<accession>A0A974PJC8</accession>
<keyword evidence="3" id="KW-1185">Reference proteome</keyword>
<name>A0A974PJC8_9HYPH</name>
<feature type="transmembrane region" description="Helical" evidence="1">
    <location>
        <begin position="33"/>
        <end position="50"/>
    </location>
</feature>
<dbReference type="RefSeq" id="WP_203191591.1">
    <property type="nucleotide sequence ID" value="NZ_CP063362.1"/>
</dbReference>
<dbReference type="KEGG" id="xdi:EZH22_16235"/>
<dbReference type="Proteomes" id="UP000596427">
    <property type="component" value="Chromosome"/>
</dbReference>
<dbReference type="AlphaFoldDB" id="A0A974PJC8"/>
<evidence type="ECO:0000256" key="1">
    <source>
        <dbReference type="SAM" id="Phobius"/>
    </source>
</evidence>
<gene>
    <name evidence="2" type="ORF">EZH22_16235</name>
</gene>
<reference evidence="2 3" key="1">
    <citation type="submission" date="2020-10" db="EMBL/GenBank/DDBJ databases">
        <title>Degradation of 1,4-Dioxane by Xanthobacter sp. YN2, via a Novel Group-2 Soluble Di-Iron Monooxygenase.</title>
        <authorList>
            <person name="Ma F."/>
            <person name="Wang Y."/>
            <person name="Yang J."/>
            <person name="Guo H."/>
            <person name="Su D."/>
            <person name="Yu L."/>
        </authorList>
    </citation>
    <scope>NUCLEOTIDE SEQUENCE [LARGE SCALE GENOMIC DNA]</scope>
    <source>
        <strain evidence="2 3">YN2</strain>
    </source>
</reference>
<keyword evidence="1" id="KW-1133">Transmembrane helix</keyword>
<dbReference type="EMBL" id="CP063362">
    <property type="protein sequence ID" value="QRG04712.1"/>
    <property type="molecule type" value="Genomic_DNA"/>
</dbReference>
<keyword evidence="1" id="KW-0812">Transmembrane</keyword>
<protein>
    <submittedName>
        <fullName evidence="2">Uncharacterized protein</fullName>
    </submittedName>
</protein>
<organism evidence="2 3">
    <name type="scientific">Xanthobacter dioxanivorans</name>
    <dbReference type="NCBI Taxonomy" id="2528964"/>
    <lineage>
        <taxon>Bacteria</taxon>
        <taxon>Pseudomonadati</taxon>
        <taxon>Pseudomonadota</taxon>
        <taxon>Alphaproteobacteria</taxon>
        <taxon>Hyphomicrobiales</taxon>
        <taxon>Xanthobacteraceae</taxon>
        <taxon>Xanthobacter</taxon>
    </lineage>
</organism>
<proteinExistence type="predicted"/>